<dbReference type="EMBL" id="JAGIZB010000007">
    <property type="protein sequence ID" value="MBP0444906.1"/>
    <property type="molecule type" value="Genomic_DNA"/>
</dbReference>
<keyword evidence="2" id="KW-1185">Reference proteome</keyword>
<dbReference type="SUPFAM" id="SSF55331">
    <property type="entry name" value="Tautomerase/MIF"/>
    <property type="match status" value="1"/>
</dbReference>
<dbReference type="Gene3D" id="3.30.429.10">
    <property type="entry name" value="Macrophage Migration Inhibitory Factor"/>
    <property type="match status" value="2"/>
</dbReference>
<proteinExistence type="predicted"/>
<reference evidence="1 2" key="1">
    <citation type="submission" date="2021-03" db="EMBL/GenBank/DDBJ databases">
        <authorList>
            <person name="So Y."/>
        </authorList>
    </citation>
    <scope>NUCLEOTIDE SEQUENCE [LARGE SCALE GENOMIC DNA]</scope>
    <source>
        <strain evidence="1 2">SSH11</strain>
    </source>
</reference>
<dbReference type="InterPro" id="IPR014347">
    <property type="entry name" value="Tautomerase/MIF_sf"/>
</dbReference>
<sequence length="134" mass="14121">MPMITIRYAAPGEGAGTRAQLAALASRLAAERLGKDPGVTAVLVEPARAEDWFVAGRSLAEQGLAAFWLDIKITAGTNTKDETAAFVREAFAAFGELLGPLHEESYVLVHAADGHAYGYGGRTQEGRWAAAHPG</sequence>
<comment type="caution">
    <text evidence="1">The sequence shown here is derived from an EMBL/GenBank/DDBJ whole genome shotgun (WGS) entry which is preliminary data.</text>
</comment>
<dbReference type="PANTHER" id="PTHR35530:SF1">
    <property type="entry name" value="2-HYDROXYMUCONATE TAUTOMERASE"/>
    <property type="match status" value="1"/>
</dbReference>
<organism evidence="1 2">
    <name type="scientific">Pararoseomonas baculiformis</name>
    <dbReference type="NCBI Taxonomy" id="2820812"/>
    <lineage>
        <taxon>Bacteria</taxon>
        <taxon>Pseudomonadati</taxon>
        <taxon>Pseudomonadota</taxon>
        <taxon>Alphaproteobacteria</taxon>
        <taxon>Acetobacterales</taxon>
        <taxon>Acetobacteraceae</taxon>
        <taxon>Pararoseomonas</taxon>
    </lineage>
</organism>
<gene>
    <name evidence="1" type="ORF">J8J14_08925</name>
</gene>
<dbReference type="Proteomes" id="UP000681594">
    <property type="component" value="Unassembled WGS sequence"/>
</dbReference>
<accession>A0ABS4AD17</accession>
<name>A0ABS4AD17_9PROT</name>
<dbReference type="RefSeq" id="WP_209379160.1">
    <property type="nucleotide sequence ID" value="NZ_JAGIZB010000007.1"/>
</dbReference>
<dbReference type="PANTHER" id="PTHR35530">
    <property type="entry name" value="TAUTOMERASE-RELATED"/>
    <property type="match status" value="1"/>
</dbReference>
<evidence type="ECO:0000313" key="2">
    <source>
        <dbReference type="Proteomes" id="UP000681594"/>
    </source>
</evidence>
<protein>
    <submittedName>
        <fullName evidence="1">Tautomerase family protein</fullName>
    </submittedName>
</protein>
<evidence type="ECO:0000313" key="1">
    <source>
        <dbReference type="EMBL" id="MBP0444906.1"/>
    </source>
</evidence>